<keyword evidence="4" id="KW-1185">Reference proteome</keyword>
<evidence type="ECO:0000313" key="3">
    <source>
        <dbReference type="EMBL" id="MEJ2870845.1"/>
    </source>
</evidence>
<accession>A0ABU8MU54</accession>
<comment type="caution">
    <text evidence="3">The sequence shown here is derived from an EMBL/GenBank/DDBJ whole genome shotgun (WGS) entry which is preliminary data.</text>
</comment>
<organism evidence="3 4">
    <name type="scientific">Actinomycetospora aurantiaca</name>
    <dbReference type="NCBI Taxonomy" id="3129233"/>
    <lineage>
        <taxon>Bacteria</taxon>
        <taxon>Bacillati</taxon>
        <taxon>Actinomycetota</taxon>
        <taxon>Actinomycetes</taxon>
        <taxon>Pseudonocardiales</taxon>
        <taxon>Pseudonocardiaceae</taxon>
        <taxon>Actinomycetospora</taxon>
    </lineage>
</organism>
<feature type="domain" description="N-acetyltransferase" evidence="2">
    <location>
        <begin position="54"/>
        <end position="227"/>
    </location>
</feature>
<dbReference type="CDD" id="cd04301">
    <property type="entry name" value="NAT_SF"/>
    <property type="match status" value="1"/>
</dbReference>
<dbReference type="InterPro" id="IPR000182">
    <property type="entry name" value="GNAT_dom"/>
</dbReference>
<dbReference type="EC" id="2.3.1.-" evidence="3"/>
<dbReference type="Pfam" id="PF13508">
    <property type="entry name" value="Acetyltransf_7"/>
    <property type="match status" value="1"/>
</dbReference>
<dbReference type="RefSeq" id="WP_337697414.1">
    <property type="nucleotide sequence ID" value="NZ_JBBEGN010000016.1"/>
</dbReference>
<dbReference type="PROSITE" id="PS51186">
    <property type="entry name" value="GNAT"/>
    <property type="match status" value="1"/>
</dbReference>
<proteinExistence type="predicted"/>
<dbReference type="GO" id="GO:0016746">
    <property type="term" value="F:acyltransferase activity"/>
    <property type="evidence" value="ECO:0007669"/>
    <property type="project" value="UniProtKB-KW"/>
</dbReference>
<keyword evidence="3" id="KW-0012">Acyltransferase</keyword>
<reference evidence="3 4" key="1">
    <citation type="submission" date="2024-03" db="EMBL/GenBank/DDBJ databases">
        <title>Actinomycetospora sp. OC33-EN08, a novel actinomycete isolated from wild orchid (Aerides multiflora).</title>
        <authorList>
            <person name="Suriyachadkun C."/>
        </authorList>
    </citation>
    <scope>NUCLEOTIDE SEQUENCE [LARGE SCALE GENOMIC DNA]</scope>
    <source>
        <strain evidence="3 4">OC33-EN08</strain>
    </source>
</reference>
<evidence type="ECO:0000256" key="1">
    <source>
        <dbReference type="SAM" id="MobiDB-lite"/>
    </source>
</evidence>
<feature type="region of interest" description="Disordered" evidence="1">
    <location>
        <begin position="116"/>
        <end position="137"/>
    </location>
</feature>
<dbReference type="EMBL" id="JBBEGN010000016">
    <property type="protein sequence ID" value="MEJ2870845.1"/>
    <property type="molecule type" value="Genomic_DNA"/>
</dbReference>
<dbReference type="InterPro" id="IPR016181">
    <property type="entry name" value="Acyl_CoA_acyltransferase"/>
</dbReference>
<gene>
    <name evidence="3" type="ORF">WCD74_23990</name>
</gene>
<dbReference type="Gene3D" id="3.40.630.30">
    <property type="match status" value="1"/>
</dbReference>
<sequence length="238" mass="26097">MTAAPEDPHLVDLAPAELGRRLDEALDLYVQAMGYPAGTARQRAPMWLEHSRRVGWRAVAAVDGEDVLRGIAYGYPGAPGQWWYEEVRRGLRRAARTGRSGGGLFGGGWSRLLGESGADPDGAVERPAPELEGAPLDGDPEAYLADYFELTELHVRTDAQGHGLGEALLRRLLDRADAGHVLLSTPEAPSPTRAWSLYRRCGFRDVLRHHRFSSDPRPFAVLGRPLPLDPGEPVRRSP</sequence>
<keyword evidence="3" id="KW-0808">Transferase</keyword>
<dbReference type="Proteomes" id="UP001385809">
    <property type="component" value="Unassembled WGS sequence"/>
</dbReference>
<dbReference type="SUPFAM" id="SSF55729">
    <property type="entry name" value="Acyl-CoA N-acyltransferases (Nat)"/>
    <property type="match status" value="1"/>
</dbReference>
<name>A0ABU8MU54_9PSEU</name>
<evidence type="ECO:0000313" key="4">
    <source>
        <dbReference type="Proteomes" id="UP001385809"/>
    </source>
</evidence>
<protein>
    <submittedName>
        <fullName evidence="3">GNAT family N-acetyltransferase</fullName>
        <ecNumber evidence="3">2.3.1.-</ecNumber>
    </submittedName>
</protein>
<evidence type="ECO:0000259" key="2">
    <source>
        <dbReference type="PROSITE" id="PS51186"/>
    </source>
</evidence>